<dbReference type="CDD" id="cd04301">
    <property type="entry name" value="NAT_SF"/>
    <property type="match status" value="1"/>
</dbReference>
<dbReference type="InterPro" id="IPR050832">
    <property type="entry name" value="Bact_Acetyltransf"/>
</dbReference>
<protein>
    <submittedName>
        <fullName evidence="4">GNAT family N-acetyltransferase</fullName>
    </submittedName>
</protein>
<accession>A0ABP8M2U8</accession>
<dbReference type="PROSITE" id="PS51186">
    <property type="entry name" value="GNAT"/>
    <property type="match status" value="1"/>
</dbReference>
<dbReference type="InterPro" id="IPR016181">
    <property type="entry name" value="Acyl_CoA_acyltransferase"/>
</dbReference>
<organism evidence="4 5">
    <name type="scientific">Pontibacter saemangeumensis</name>
    <dbReference type="NCBI Taxonomy" id="1084525"/>
    <lineage>
        <taxon>Bacteria</taxon>
        <taxon>Pseudomonadati</taxon>
        <taxon>Bacteroidota</taxon>
        <taxon>Cytophagia</taxon>
        <taxon>Cytophagales</taxon>
        <taxon>Hymenobacteraceae</taxon>
        <taxon>Pontibacter</taxon>
    </lineage>
</organism>
<dbReference type="Pfam" id="PF13673">
    <property type="entry name" value="Acetyltransf_10"/>
    <property type="match status" value="1"/>
</dbReference>
<keyword evidence="5" id="KW-1185">Reference proteome</keyword>
<evidence type="ECO:0000259" key="3">
    <source>
        <dbReference type="PROSITE" id="PS51186"/>
    </source>
</evidence>
<dbReference type="InterPro" id="IPR000182">
    <property type="entry name" value="GNAT_dom"/>
</dbReference>
<reference evidence="5" key="1">
    <citation type="journal article" date="2019" name="Int. J. Syst. Evol. Microbiol.">
        <title>The Global Catalogue of Microorganisms (GCM) 10K type strain sequencing project: providing services to taxonomists for standard genome sequencing and annotation.</title>
        <authorList>
            <consortium name="The Broad Institute Genomics Platform"/>
            <consortium name="The Broad Institute Genome Sequencing Center for Infectious Disease"/>
            <person name="Wu L."/>
            <person name="Ma J."/>
        </authorList>
    </citation>
    <scope>NUCLEOTIDE SEQUENCE [LARGE SCALE GENOMIC DNA]</scope>
    <source>
        <strain evidence="5">JCM 17926</strain>
    </source>
</reference>
<dbReference type="Gene3D" id="3.40.630.30">
    <property type="match status" value="1"/>
</dbReference>
<evidence type="ECO:0000256" key="1">
    <source>
        <dbReference type="ARBA" id="ARBA00022679"/>
    </source>
</evidence>
<evidence type="ECO:0000313" key="4">
    <source>
        <dbReference type="EMBL" id="GAA4440852.1"/>
    </source>
</evidence>
<evidence type="ECO:0000256" key="2">
    <source>
        <dbReference type="ARBA" id="ARBA00023315"/>
    </source>
</evidence>
<dbReference type="PANTHER" id="PTHR43877">
    <property type="entry name" value="AMINOALKYLPHOSPHONATE N-ACETYLTRANSFERASE-RELATED-RELATED"/>
    <property type="match status" value="1"/>
</dbReference>
<proteinExistence type="predicted"/>
<feature type="domain" description="N-acetyltransferase" evidence="3">
    <location>
        <begin position="5"/>
        <end position="166"/>
    </location>
</feature>
<evidence type="ECO:0000313" key="5">
    <source>
        <dbReference type="Proteomes" id="UP001500552"/>
    </source>
</evidence>
<sequence length="166" mass="19142">MRHNYHIRPATVSDLPVILQLAEATWASTYSSILTQEQIAYMFEVIYAEEALKAQMQEGQTFLLLYEGDKPVGFAAYSVKHEAERLYKLNKIYLLPQCQGKGYGKALLSAVEEEVKQKGAFALDLNVNRHNKAKQFYERCGYSVYQQEDIPIGPYWMNDYVMRKAL</sequence>
<name>A0ABP8M2U8_9BACT</name>
<gene>
    <name evidence="4" type="ORF">GCM10023188_38630</name>
</gene>
<dbReference type="Proteomes" id="UP001500552">
    <property type="component" value="Unassembled WGS sequence"/>
</dbReference>
<keyword evidence="2" id="KW-0012">Acyltransferase</keyword>
<keyword evidence="1" id="KW-0808">Transferase</keyword>
<comment type="caution">
    <text evidence="4">The sequence shown here is derived from an EMBL/GenBank/DDBJ whole genome shotgun (WGS) entry which is preliminary data.</text>
</comment>
<dbReference type="RefSeq" id="WP_345161408.1">
    <property type="nucleotide sequence ID" value="NZ_BAABHC010000029.1"/>
</dbReference>
<dbReference type="EMBL" id="BAABHC010000029">
    <property type="protein sequence ID" value="GAA4440852.1"/>
    <property type="molecule type" value="Genomic_DNA"/>
</dbReference>
<dbReference type="SUPFAM" id="SSF55729">
    <property type="entry name" value="Acyl-CoA N-acyltransferases (Nat)"/>
    <property type="match status" value="1"/>
</dbReference>